<dbReference type="PROSITE" id="PS00383">
    <property type="entry name" value="TYR_PHOSPHATASE_1"/>
    <property type="match status" value="1"/>
</dbReference>
<dbReference type="InterPro" id="IPR029021">
    <property type="entry name" value="Prot-tyrosine_phosphatase-like"/>
</dbReference>
<proteinExistence type="predicted"/>
<evidence type="ECO:0000256" key="1">
    <source>
        <dbReference type="ARBA" id="ARBA00004496"/>
    </source>
</evidence>
<feature type="compositionally biased region" description="Low complexity" evidence="7">
    <location>
        <begin position="1"/>
        <end position="15"/>
    </location>
</feature>
<dbReference type="CDD" id="cd17658">
    <property type="entry name" value="PTPc_plant_PTP1"/>
    <property type="match status" value="1"/>
</dbReference>
<accession>A0AAP0LAU3</accession>
<dbReference type="InterPro" id="IPR050348">
    <property type="entry name" value="Protein-Tyr_Phosphatase"/>
</dbReference>
<gene>
    <name evidence="10" type="ORF">Scep_002889</name>
</gene>
<dbReference type="Gene3D" id="3.90.190.10">
    <property type="entry name" value="Protein tyrosine phosphatase superfamily"/>
    <property type="match status" value="1"/>
</dbReference>
<evidence type="ECO:0000256" key="4">
    <source>
        <dbReference type="ARBA" id="ARBA00022553"/>
    </source>
</evidence>
<organism evidence="10 11">
    <name type="scientific">Stephania cephalantha</name>
    <dbReference type="NCBI Taxonomy" id="152367"/>
    <lineage>
        <taxon>Eukaryota</taxon>
        <taxon>Viridiplantae</taxon>
        <taxon>Streptophyta</taxon>
        <taxon>Embryophyta</taxon>
        <taxon>Tracheophyta</taxon>
        <taxon>Spermatophyta</taxon>
        <taxon>Magnoliopsida</taxon>
        <taxon>Ranunculales</taxon>
        <taxon>Menispermaceae</taxon>
        <taxon>Menispermoideae</taxon>
        <taxon>Cissampelideae</taxon>
        <taxon>Stephania</taxon>
    </lineage>
</organism>
<dbReference type="PRINTS" id="PR00700">
    <property type="entry name" value="PRTYPHPHTASE"/>
</dbReference>
<dbReference type="PANTHER" id="PTHR19134">
    <property type="entry name" value="RECEPTOR-TYPE TYROSINE-PROTEIN PHOSPHATASE"/>
    <property type="match status" value="1"/>
</dbReference>
<reference evidence="10 11" key="1">
    <citation type="submission" date="2024-01" db="EMBL/GenBank/DDBJ databases">
        <title>Genome assemblies of Stephania.</title>
        <authorList>
            <person name="Yang L."/>
        </authorList>
    </citation>
    <scope>NUCLEOTIDE SEQUENCE [LARGE SCALE GENOMIC DNA]</scope>
    <source>
        <strain evidence="10">JXDWG</strain>
        <tissue evidence="10">Leaf</tissue>
    </source>
</reference>
<dbReference type="GO" id="GO:0004725">
    <property type="term" value="F:protein tyrosine phosphatase activity"/>
    <property type="evidence" value="ECO:0007669"/>
    <property type="project" value="UniProtKB-EC"/>
</dbReference>
<feature type="region of interest" description="Disordered" evidence="7">
    <location>
        <begin position="1"/>
        <end position="36"/>
    </location>
</feature>
<feature type="domain" description="Tyrosine-protein phosphatase" evidence="8">
    <location>
        <begin position="55"/>
        <end position="310"/>
    </location>
</feature>
<dbReference type="InterPro" id="IPR016130">
    <property type="entry name" value="Tyr_Pase_AS"/>
</dbReference>
<dbReference type="EC" id="3.1.3.48" evidence="2"/>
<comment type="caution">
    <text evidence="10">The sequence shown here is derived from an EMBL/GenBank/DDBJ whole genome shotgun (WGS) entry which is preliminary data.</text>
</comment>
<dbReference type="GO" id="GO:0005737">
    <property type="term" value="C:cytoplasm"/>
    <property type="evidence" value="ECO:0007669"/>
    <property type="project" value="UniProtKB-SubCell"/>
</dbReference>
<evidence type="ECO:0000259" key="8">
    <source>
        <dbReference type="PROSITE" id="PS50055"/>
    </source>
</evidence>
<name>A0AAP0LAU3_9MAGN</name>
<protein>
    <recommendedName>
        <fullName evidence="2">protein-tyrosine-phosphatase</fullName>
        <ecNumber evidence="2">3.1.3.48</ecNumber>
    </recommendedName>
</protein>
<evidence type="ECO:0000259" key="9">
    <source>
        <dbReference type="PROSITE" id="PS50056"/>
    </source>
</evidence>
<dbReference type="InterPro" id="IPR003595">
    <property type="entry name" value="Tyr_Pase_cat"/>
</dbReference>
<evidence type="ECO:0000256" key="5">
    <source>
        <dbReference type="ARBA" id="ARBA00022801"/>
    </source>
</evidence>
<dbReference type="PANTHER" id="PTHR19134:SF449">
    <property type="entry name" value="TYROSINE-PROTEIN PHOSPHATASE 1"/>
    <property type="match status" value="1"/>
</dbReference>
<dbReference type="SMART" id="SM00404">
    <property type="entry name" value="PTPc_motif"/>
    <property type="match status" value="1"/>
</dbReference>
<dbReference type="AlphaFoldDB" id="A0AAP0LAU3"/>
<dbReference type="Proteomes" id="UP001419268">
    <property type="component" value="Unassembled WGS sequence"/>
</dbReference>
<evidence type="ECO:0000313" key="10">
    <source>
        <dbReference type="EMBL" id="KAK9167698.1"/>
    </source>
</evidence>
<dbReference type="EMBL" id="JBBNAG010000001">
    <property type="protein sequence ID" value="KAK9167698.1"/>
    <property type="molecule type" value="Genomic_DNA"/>
</dbReference>
<keyword evidence="11" id="KW-1185">Reference proteome</keyword>
<comment type="subcellular location">
    <subcellularLocation>
        <location evidence="1">Cytoplasm</location>
    </subcellularLocation>
</comment>
<dbReference type="SUPFAM" id="SSF52799">
    <property type="entry name" value="(Phosphotyrosine protein) phosphatases II"/>
    <property type="match status" value="1"/>
</dbReference>
<keyword evidence="6" id="KW-0904">Protein phosphatase</keyword>
<keyword evidence="4" id="KW-0597">Phosphoprotein</keyword>
<evidence type="ECO:0000256" key="2">
    <source>
        <dbReference type="ARBA" id="ARBA00013064"/>
    </source>
</evidence>
<evidence type="ECO:0000256" key="3">
    <source>
        <dbReference type="ARBA" id="ARBA00022490"/>
    </source>
</evidence>
<dbReference type="FunFam" id="3.90.190.10:FF:000045">
    <property type="entry name" value="Tyrosine-protein phosphatase non-receptor type 12"/>
    <property type="match status" value="1"/>
</dbReference>
<dbReference type="InterPro" id="IPR000387">
    <property type="entry name" value="Tyr_Pase_dom"/>
</dbReference>
<dbReference type="Pfam" id="PF00102">
    <property type="entry name" value="Y_phosphatase"/>
    <property type="match status" value="1"/>
</dbReference>
<evidence type="ECO:0000256" key="7">
    <source>
        <dbReference type="SAM" id="MobiDB-lite"/>
    </source>
</evidence>
<dbReference type="PROSITE" id="PS50056">
    <property type="entry name" value="TYR_PHOSPHATASE_2"/>
    <property type="match status" value="1"/>
</dbReference>
<evidence type="ECO:0000256" key="6">
    <source>
        <dbReference type="ARBA" id="ARBA00022912"/>
    </source>
</evidence>
<dbReference type="PROSITE" id="PS50055">
    <property type="entry name" value="TYR_PHOSPHATASE_PTP"/>
    <property type="match status" value="1"/>
</dbReference>
<keyword evidence="3" id="KW-0963">Cytoplasm</keyword>
<feature type="domain" description="Tyrosine specific protein phosphatases" evidence="9">
    <location>
        <begin position="229"/>
        <end position="301"/>
    </location>
</feature>
<evidence type="ECO:0000313" key="11">
    <source>
        <dbReference type="Proteomes" id="UP001419268"/>
    </source>
</evidence>
<keyword evidence="5" id="KW-0378">Hydrolase</keyword>
<dbReference type="InterPro" id="IPR000242">
    <property type="entry name" value="PTP_cat"/>
</dbReference>
<sequence>MAESSSGTCSSKPSSFFDFASPESPPNPSLSSGQRRHCAEALRMLNDKFRDPGRIRQEFDRLQASRTKKIDTVRSCRTALEDANLSKNRYMDVLPFDNSRVVLKSSRAGNDYINASHIKFIATQGPLPHTVEDFWKMVIQLHCPVIVMLTQLVDNFKMVKCGDYFQTDNDTREFGKIRIATKWTSTTDTSLGLRYLEVKDEESEEQRVLHIQYAEWPDHGVPQDTDAVREILRRLYHVPPGLGPIVVHCSAGIGRTGAFCAIVNTIQRIMLGDMSAVDLVNTVSTFRSQRIGMVQTMEQYLFCYTAIIDELEDLTSDFNCQIDARDQCSR</sequence>
<dbReference type="SMART" id="SM00194">
    <property type="entry name" value="PTPc"/>
    <property type="match status" value="1"/>
</dbReference>